<evidence type="ECO:0000313" key="2">
    <source>
        <dbReference type="Proteomes" id="UP001497516"/>
    </source>
</evidence>
<dbReference type="AlphaFoldDB" id="A0AAV2FMU6"/>
<dbReference type="PANTHER" id="PTHR19446">
    <property type="entry name" value="REVERSE TRANSCRIPTASES"/>
    <property type="match status" value="1"/>
</dbReference>
<proteinExistence type="predicted"/>
<sequence>MKLKVLKDKLKKLNRESYSDISTRAREVELELTRGQSEVLLFPNEDNVVLELEQAAICSEILKAEESLYRQKSRVRYVQEGDANTAYFYRLVKVRNHKQSIKRLLKDDGTKVTAVKKMRAVAVEFYQLLLGNKDAAVQGKDVAYYRSFLKHTLDAEASASLMTPVTREEIRKVFKNMPNDKAPGPDGFPAEFYKGDWTIIGESVEEVVLEFFRTGIMPKHVNSTILTLIPKLPVVDRMKNLNQSLVAM</sequence>
<evidence type="ECO:0000313" key="1">
    <source>
        <dbReference type="EMBL" id="CAL1399279.1"/>
    </source>
</evidence>
<dbReference type="Proteomes" id="UP001497516">
    <property type="component" value="Chromosome 7"/>
</dbReference>
<organism evidence="1 2">
    <name type="scientific">Linum trigynum</name>
    <dbReference type="NCBI Taxonomy" id="586398"/>
    <lineage>
        <taxon>Eukaryota</taxon>
        <taxon>Viridiplantae</taxon>
        <taxon>Streptophyta</taxon>
        <taxon>Embryophyta</taxon>
        <taxon>Tracheophyta</taxon>
        <taxon>Spermatophyta</taxon>
        <taxon>Magnoliopsida</taxon>
        <taxon>eudicotyledons</taxon>
        <taxon>Gunneridae</taxon>
        <taxon>Pentapetalae</taxon>
        <taxon>rosids</taxon>
        <taxon>fabids</taxon>
        <taxon>Malpighiales</taxon>
        <taxon>Linaceae</taxon>
        <taxon>Linum</taxon>
    </lineage>
</organism>
<evidence type="ECO:0008006" key="3">
    <source>
        <dbReference type="Google" id="ProtNLM"/>
    </source>
</evidence>
<name>A0AAV2FMU6_9ROSI</name>
<dbReference type="EMBL" id="OZ034820">
    <property type="protein sequence ID" value="CAL1399279.1"/>
    <property type="molecule type" value="Genomic_DNA"/>
</dbReference>
<reference evidence="1 2" key="1">
    <citation type="submission" date="2024-04" db="EMBL/GenBank/DDBJ databases">
        <authorList>
            <person name="Fracassetti M."/>
        </authorList>
    </citation>
    <scope>NUCLEOTIDE SEQUENCE [LARGE SCALE GENOMIC DNA]</scope>
</reference>
<gene>
    <name evidence="1" type="ORF">LTRI10_LOCUS39470</name>
</gene>
<accession>A0AAV2FMU6</accession>
<keyword evidence="2" id="KW-1185">Reference proteome</keyword>
<protein>
    <recommendedName>
        <fullName evidence="3">Reverse transcriptase</fullName>
    </recommendedName>
</protein>